<evidence type="ECO:0000256" key="11">
    <source>
        <dbReference type="ARBA" id="ARBA00049393"/>
    </source>
</evidence>
<evidence type="ECO:0000313" key="15">
    <source>
        <dbReference type="EMBL" id="GMT11211.1"/>
    </source>
</evidence>
<evidence type="ECO:0000256" key="10">
    <source>
        <dbReference type="ARBA" id="ARBA00048635"/>
    </source>
</evidence>
<dbReference type="GO" id="GO:0030488">
    <property type="term" value="P:tRNA methylation"/>
    <property type="evidence" value="ECO:0007669"/>
    <property type="project" value="InterPro"/>
</dbReference>
<proteinExistence type="inferred from homology"/>
<dbReference type="PANTHER" id="PTHR12998:SF0">
    <property type="entry name" value="TRNA:M(4)X MODIFICATION ENZYME TRM13 HOMOLOG"/>
    <property type="match status" value="1"/>
</dbReference>
<feature type="region of interest" description="Disordered" evidence="13">
    <location>
        <begin position="1"/>
        <end position="43"/>
    </location>
</feature>
<comment type="catalytic activity">
    <reaction evidence="9 12">
        <text>cytidine(4) in tRNA(Pro) + S-adenosyl-L-methionine = 2'-O-methylcytidine(4) in tRNA(Pro) + S-adenosyl-L-homocysteine + H(+)</text>
        <dbReference type="Rhea" id="RHEA:32767"/>
        <dbReference type="Rhea" id="RHEA-COMP:10397"/>
        <dbReference type="Rhea" id="RHEA-COMP:10398"/>
        <dbReference type="ChEBI" id="CHEBI:15378"/>
        <dbReference type="ChEBI" id="CHEBI:57856"/>
        <dbReference type="ChEBI" id="CHEBI:59789"/>
        <dbReference type="ChEBI" id="CHEBI:74495"/>
        <dbReference type="ChEBI" id="CHEBI:82748"/>
        <dbReference type="EC" id="2.1.1.225"/>
    </reaction>
</comment>
<evidence type="ECO:0000256" key="3">
    <source>
        <dbReference type="ARBA" id="ARBA00022679"/>
    </source>
</evidence>
<dbReference type="InterPro" id="IPR007871">
    <property type="entry name" value="Methyltransferase_TRM13"/>
</dbReference>
<gene>
    <name evidence="15" type="ORF">PFISCL1PPCAC_2508</name>
</gene>
<evidence type="ECO:0000256" key="2">
    <source>
        <dbReference type="ARBA" id="ARBA00022603"/>
    </source>
</evidence>
<evidence type="ECO:0000256" key="5">
    <source>
        <dbReference type="ARBA" id="ARBA00022694"/>
    </source>
</evidence>
<comment type="function">
    <text evidence="12">tRNA methylase which 2'-O-methylates cytidine(4) in tRNA(Pro) and tRNA(Gly)(GCC), and adenosine(4) in tRNA(His).</text>
</comment>
<evidence type="ECO:0000256" key="1">
    <source>
        <dbReference type="ARBA" id="ARBA00005265"/>
    </source>
</evidence>
<reference evidence="15" key="1">
    <citation type="submission" date="2023-10" db="EMBL/GenBank/DDBJ databases">
        <title>Genome assembly of Pristionchus species.</title>
        <authorList>
            <person name="Yoshida K."/>
            <person name="Sommer R.J."/>
        </authorList>
    </citation>
    <scope>NUCLEOTIDE SEQUENCE</scope>
    <source>
        <strain evidence="15">RS5133</strain>
    </source>
</reference>
<feature type="non-terminal residue" evidence="15">
    <location>
        <position position="1"/>
    </location>
</feature>
<evidence type="ECO:0000256" key="6">
    <source>
        <dbReference type="ARBA" id="ARBA00022723"/>
    </source>
</evidence>
<keyword evidence="7 12" id="KW-0863">Zinc-finger</keyword>
<dbReference type="Proteomes" id="UP001432322">
    <property type="component" value="Unassembled WGS sequence"/>
</dbReference>
<dbReference type="GO" id="GO:0008270">
    <property type="term" value="F:zinc ion binding"/>
    <property type="evidence" value="ECO:0007669"/>
    <property type="project" value="UniProtKB-KW"/>
</dbReference>
<keyword evidence="8 12" id="KW-0862">Zinc</keyword>
<dbReference type="PROSITE" id="PS51800">
    <property type="entry name" value="ZF_CHHC_U11_48K"/>
    <property type="match status" value="1"/>
</dbReference>
<evidence type="ECO:0000256" key="8">
    <source>
        <dbReference type="ARBA" id="ARBA00022833"/>
    </source>
</evidence>
<evidence type="ECO:0000256" key="13">
    <source>
        <dbReference type="SAM" id="MobiDB-lite"/>
    </source>
</evidence>
<sequence length="452" mass="51166">EQATEVTTVTIEGELKNEGGKEKKKEQSERSKRREQKRKTEWTEEEWKGRCQHIVVKKNRRCKMLTKPDKRYCGEHAVFEPQDGSRVRCPLDPRHTVLVSELEQHVEKKCNSRYVETEQTKKNMNAVEGETRFDDKIDYRPSDEEIRFVIDILDAYSDLLTSSVQDSIPSTTIDGVEKHLSVNEDMGSEKRKHLKQINNIVDNMSSFGLLGNDATRCICDLGAGKAQLTYFAALAAPSNRYLVVDRMGSRNKWDNRLKKEKPDTSIDRIRCSIEHLDLKKVQQLEGVDSVVGLCKHLCGSGTDAGVRCMMRLMEEGDEEKKKGAEEEEKKSKRRLEGLVLAPCCAHKARYAEYMGGPFLSSQLGISTNEHFAALRHVASWAICGLEVEKEDDGDEEGKWSSSWKFAHGRLAKAAIELGRASAIGEKGFSVKVVRYVEDTVSPENLLILAKRL</sequence>
<comment type="catalytic activity">
    <reaction evidence="11 12">
        <text>adenosine(4) in tRNA(His) + S-adenosyl-L-methionine = 2'-O-methyladenosine(4) in tRNA(His) + S-adenosyl-L-homocysteine + H(+)</text>
        <dbReference type="Rhea" id="RHEA:43196"/>
        <dbReference type="Rhea" id="RHEA-COMP:10401"/>
        <dbReference type="Rhea" id="RHEA-COMP:10402"/>
        <dbReference type="ChEBI" id="CHEBI:15378"/>
        <dbReference type="ChEBI" id="CHEBI:57856"/>
        <dbReference type="ChEBI" id="CHEBI:59789"/>
        <dbReference type="ChEBI" id="CHEBI:74411"/>
        <dbReference type="ChEBI" id="CHEBI:74477"/>
        <dbReference type="EC" id="2.1.1.225"/>
    </reaction>
</comment>
<dbReference type="Pfam" id="PF05206">
    <property type="entry name" value="TRM13"/>
    <property type="match status" value="1"/>
</dbReference>
<keyword evidence="3 12" id="KW-0808">Transferase</keyword>
<keyword evidence="2 12" id="KW-0489">Methyltransferase</keyword>
<dbReference type="EMBL" id="BTSY01000001">
    <property type="protein sequence ID" value="GMT11211.1"/>
    <property type="molecule type" value="Genomic_DNA"/>
</dbReference>
<dbReference type="EC" id="2.1.1.225" evidence="12"/>
<feature type="compositionally biased region" description="Polar residues" evidence="13">
    <location>
        <begin position="1"/>
        <end position="10"/>
    </location>
</feature>
<keyword evidence="6 12" id="KW-0479">Metal-binding</keyword>
<accession>A0AAV5UXH5</accession>
<organism evidence="15 16">
    <name type="scientific">Pristionchus fissidentatus</name>
    <dbReference type="NCBI Taxonomy" id="1538716"/>
    <lineage>
        <taxon>Eukaryota</taxon>
        <taxon>Metazoa</taxon>
        <taxon>Ecdysozoa</taxon>
        <taxon>Nematoda</taxon>
        <taxon>Chromadorea</taxon>
        <taxon>Rhabditida</taxon>
        <taxon>Rhabditina</taxon>
        <taxon>Diplogasteromorpha</taxon>
        <taxon>Diplogasteroidea</taxon>
        <taxon>Neodiplogasteridae</taxon>
        <taxon>Pristionchus</taxon>
    </lineage>
</organism>
<dbReference type="PANTHER" id="PTHR12998">
    <property type="entry name" value="TRNA:M(4)X MODIFICATION ENZYME TRM13 HOMOLOG"/>
    <property type="match status" value="1"/>
</dbReference>
<comment type="similarity">
    <text evidence="1 12">Belongs to the methyltransferase TRM13 family.</text>
</comment>
<evidence type="ECO:0000256" key="7">
    <source>
        <dbReference type="ARBA" id="ARBA00022771"/>
    </source>
</evidence>
<protein>
    <recommendedName>
        <fullName evidence="12">tRNA:m(4)X modification enzyme TRM13</fullName>
        <ecNumber evidence="12">2.1.1.225</ecNumber>
    </recommendedName>
</protein>
<keyword evidence="4 12" id="KW-0949">S-adenosyl-L-methionine</keyword>
<comment type="catalytic activity">
    <reaction evidence="10 12">
        <text>cytidine(4) in tRNA(Gly)(GCC) + S-adenosyl-L-methionine = 2'-O-methylcytidine(4) in tRNA(Gly)(GCC) + S-adenosyl-L-homocysteine + H(+)</text>
        <dbReference type="Rhea" id="RHEA:43192"/>
        <dbReference type="Rhea" id="RHEA-COMP:10399"/>
        <dbReference type="Rhea" id="RHEA-COMP:10400"/>
        <dbReference type="ChEBI" id="CHEBI:15378"/>
        <dbReference type="ChEBI" id="CHEBI:57856"/>
        <dbReference type="ChEBI" id="CHEBI:59789"/>
        <dbReference type="ChEBI" id="CHEBI:74495"/>
        <dbReference type="ChEBI" id="CHEBI:82748"/>
        <dbReference type="EC" id="2.1.1.225"/>
    </reaction>
</comment>
<evidence type="ECO:0000256" key="4">
    <source>
        <dbReference type="ARBA" id="ARBA00022691"/>
    </source>
</evidence>
<dbReference type="GO" id="GO:0106050">
    <property type="term" value="F:tRNA 2'-O-methyltransferase activity"/>
    <property type="evidence" value="ECO:0007669"/>
    <property type="project" value="UniProtKB-UniRule"/>
</dbReference>
<keyword evidence="16" id="KW-1185">Reference proteome</keyword>
<feature type="domain" description="CHHC U11-48K-type" evidence="14">
    <location>
        <begin position="86"/>
        <end position="113"/>
    </location>
</feature>
<dbReference type="AlphaFoldDB" id="A0AAV5UXH5"/>
<comment type="caution">
    <text evidence="15">The sequence shown here is derived from an EMBL/GenBank/DDBJ whole genome shotgun (WGS) entry which is preliminary data.</text>
</comment>
<name>A0AAV5UXH5_9BILA</name>
<keyword evidence="5 12" id="KW-0819">tRNA processing</keyword>
<dbReference type="InterPro" id="IPR039044">
    <property type="entry name" value="Trm13"/>
</dbReference>
<evidence type="ECO:0000313" key="16">
    <source>
        <dbReference type="Proteomes" id="UP001432322"/>
    </source>
</evidence>
<dbReference type="Pfam" id="PF05253">
    <property type="entry name" value="zf-U11-48K"/>
    <property type="match status" value="1"/>
</dbReference>
<dbReference type="InterPro" id="IPR021721">
    <property type="entry name" value="Znf_CCCH-type_TRM13"/>
</dbReference>
<evidence type="ECO:0000259" key="14">
    <source>
        <dbReference type="PROSITE" id="PS51800"/>
    </source>
</evidence>
<dbReference type="Pfam" id="PF11722">
    <property type="entry name" value="zf-TRM13_CCCH"/>
    <property type="match status" value="1"/>
</dbReference>
<feature type="compositionally biased region" description="Basic and acidic residues" evidence="13">
    <location>
        <begin position="13"/>
        <end position="43"/>
    </location>
</feature>
<evidence type="ECO:0000256" key="12">
    <source>
        <dbReference type="RuleBase" id="RU367103"/>
    </source>
</evidence>
<evidence type="ECO:0000256" key="9">
    <source>
        <dbReference type="ARBA" id="ARBA00048165"/>
    </source>
</evidence>
<dbReference type="InterPro" id="IPR022776">
    <property type="entry name" value="TRM13/UPF0224_CHHC_Znf_dom"/>
</dbReference>